<dbReference type="Pfam" id="PF01494">
    <property type="entry name" value="FAD_binding_3"/>
    <property type="match status" value="1"/>
</dbReference>
<evidence type="ECO:0000259" key="3">
    <source>
        <dbReference type="Pfam" id="PF01494"/>
    </source>
</evidence>
<dbReference type="InterPro" id="IPR036188">
    <property type="entry name" value="FAD/NAD-bd_sf"/>
</dbReference>
<dbReference type="InterPro" id="IPR002938">
    <property type="entry name" value="FAD-bd"/>
</dbReference>
<evidence type="ECO:0000256" key="1">
    <source>
        <dbReference type="ARBA" id="ARBA00023002"/>
    </source>
</evidence>
<dbReference type="GO" id="GO:0004497">
    <property type="term" value="F:monooxygenase activity"/>
    <property type="evidence" value="ECO:0007669"/>
    <property type="project" value="UniProtKB-KW"/>
</dbReference>
<name>A0ABV8KN62_9ACTN</name>
<dbReference type="PRINTS" id="PR00420">
    <property type="entry name" value="RNGMNOXGNASE"/>
</dbReference>
<gene>
    <name evidence="4" type="ORF">ACFOX0_16370</name>
</gene>
<sequence>MAVVSASRPAGRLRILVVGAGIAGLAVTRALRLAGFRPEVTERLPAARVCGPTGIYLPGNAARALREIGLDGPVRPFGQVIGRQRFLDSAGRQLCEVDLARLWSGVGECRALPRPDLHRVLLSGAGGEVRYGTEVHRLDLADGAVTVTFGAGDQAEYDLVVGADGRRSSVRFLAALGGPPRPVGQVVYRSVVNGGPRVTDWTSLLGQRAGFIMMPMGAGRLYCYADEAATTAPADPVARLRELFGDYGGPVPEALDALDRVQVAVADEVELGRWSRGRVVLVGDAAHATAPTLSEGAAMAIEDAVVLAAALRATDTVGEALTAYESRRRPRTKWVLDRTRDRDRTRDVPPALRDPLLRGRGGRIFQEHYRLLLDPA</sequence>
<dbReference type="Proteomes" id="UP001595868">
    <property type="component" value="Unassembled WGS sequence"/>
</dbReference>
<dbReference type="InterPro" id="IPR050493">
    <property type="entry name" value="FAD-dep_Monooxygenase_BioMet"/>
</dbReference>
<dbReference type="EMBL" id="JBHSBN010000010">
    <property type="protein sequence ID" value="MFC4107493.1"/>
    <property type="molecule type" value="Genomic_DNA"/>
</dbReference>
<dbReference type="PANTHER" id="PTHR13789:SF309">
    <property type="entry name" value="PUTATIVE (AFU_ORTHOLOGUE AFUA_6G14510)-RELATED"/>
    <property type="match status" value="1"/>
</dbReference>
<reference evidence="5" key="1">
    <citation type="journal article" date="2019" name="Int. J. Syst. Evol. Microbiol.">
        <title>The Global Catalogue of Microorganisms (GCM) 10K type strain sequencing project: providing services to taxonomists for standard genome sequencing and annotation.</title>
        <authorList>
            <consortium name="The Broad Institute Genomics Platform"/>
            <consortium name="The Broad Institute Genome Sequencing Center for Infectious Disease"/>
            <person name="Wu L."/>
            <person name="Ma J."/>
        </authorList>
    </citation>
    <scope>NUCLEOTIDE SEQUENCE [LARGE SCALE GENOMIC DNA]</scope>
    <source>
        <strain evidence="5">2902at01</strain>
    </source>
</reference>
<evidence type="ECO:0000313" key="4">
    <source>
        <dbReference type="EMBL" id="MFC4107493.1"/>
    </source>
</evidence>
<protein>
    <submittedName>
        <fullName evidence="4">FAD-dependent monooxygenase</fullName>
    </submittedName>
</protein>
<evidence type="ECO:0000313" key="5">
    <source>
        <dbReference type="Proteomes" id="UP001595868"/>
    </source>
</evidence>
<keyword evidence="1" id="KW-0560">Oxidoreductase</keyword>
<proteinExistence type="predicted"/>
<evidence type="ECO:0000256" key="2">
    <source>
        <dbReference type="ARBA" id="ARBA00023033"/>
    </source>
</evidence>
<organism evidence="4 5">
    <name type="scientific">Micromonospora zhanjiangensis</name>
    <dbReference type="NCBI Taxonomy" id="1522057"/>
    <lineage>
        <taxon>Bacteria</taxon>
        <taxon>Bacillati</taxon>
        <taxon>Actinomycetota</taxon>
        <taxon>Actinomycetes</taxon>
        <taxon>Micromonosporales</taxon>
        <taxon>Micromonosporaceae</taxon>
        <taxon>Micromonospora</taxon>
    </lineage>
</organism>
<accession>A0ABV8KN62</accession>
<dbReference type="RefSeq" id="WP_377546471.1">
    <property type="nucleotide sequence ID" value="NZ_JBHSBN010000010.1"/>
</dbReference>
<keyword evidence="2 4" id="KW-0503">Monooxygenase</keyword>
<keyword evidence="5" id="KW-1185">Reference proteome</keyword>
<comment type="caution">
    <text evidence="4">The sequence shown here is derived from an EMBL/GenBank/DDBJ whole genome shotgun (WGS) entry which is preliminary data.</text>
</comment>
<dbReference type="PANTHER" id="PTHR13789">
    <property type="entry name" value="MONOOXYGENASE"/>
    <property type="match status" value="1"/>
</dbReference>
<dbReference type="Gene3D" id="3.50.50.60">
    <property type="entry name" value="FAD/NAD(P)-binding domain"/>
    <property type="match status" value="1"/>
</dbReference>
<feature type="domain" description="FAD-binding" evidence="3">
    <location>
        <begin position="14"/>
        <end position="339"/>
    </location>
</feature>
<dbReference type="SUPFAM" id="SSF51905">
    <property type="entry name" value="FAD/NAD(P)-binding domain"/>
    <property type="match status" value="1"/>
</dbReference>